<dbReference type="Proteomes" id="UP000431533">
    <property type="component" value="Unassembled WGS sequence"/>
</dbReference>
<proteinExistence type="predicted"/>
<dbReference type="InterPro" id="IPR003594">
    <property type="entry name" value="HATPase_dom"/>
</dbReference>
<reference evidence="9 10" key="1">
    <citation type="submission" date="2018-05" db="EMBL/GenBank/DDBJ databases">
        <title>Genome sequencing and assembly of the regulated plant pathogen Lachnellula willkommii and related sister species for the development of diagnostic species identification markers.</title>
        <authorList>
            <person name="Giroux E."/>
            <person name="Bilodeau G."/>
        </authorList>
    </citation>
    <scope>NUCLEOTIDE SEQUENCE [LARGE SCALE GENOMIC DNA]</scope>
    <source>
        <strain evidence="9 10">CBS 185.66</strain>
    </source>
</reference>
<dbReference type="SMART" id="SM00448">
    <property type="entry name" value="REC"/>
    <property type="match status" value="1"/>
</dbReference>
<accession>A0A8H8R1T7</accession>
<dbReference type="SUPFAM" id="SSF47384">
    <property type="entry name" value="Homodimeric domain of signal transducing histidine kinase"/>
    <property type="match status" value="1"/>
</dbReference>
<feature type="modified residue" description="4-aspartylphosphate" evidence="6">
    <location>
        <position position="961"/>
    </location>
</feature>
<dbReference type="InterPro" id="IPR001789">
    <property type="entry name" value="Sig_transdc_resp-reg_receiver"/>
</dbReference>
<dbReference type="InterPro" id="IPR036890">
    <property type="entry name" value="HATPase_C_sf"/>
</dbReference>
<dbReference type="PANTHER" id="PTHR43047">
    <property type="entry name" value="TWO-COMPONENT HISTIDINE PROTEIN KINASE"/>
    <property type="match status" value="1"/>
</dbReference>
<dbReference type="PANTHER" id="PTHR43047:SF72">
    <property type="entry name" value="OSMOSENSING HISTIDINE PROTEIN KINASE SLN1"/>
    <property type="match status" value="1"/>
</dbReference>
<gene>
    <name evidence="9" type="primary">dhkK_3</name>
    <name evidence="9" type="ORF">LHYA1_G005592</name>
</gene>
<evidence type="ECO:0000259" key="8">
    <source>
        <dbReference type="PROSITE" id="PS50110"/>
    </source>
</evidence>
<dbReference type="Gene3D" id="3.40.50.2300">
    <property type="match status" value="1"/>
</dbReference>
<organism evidence="9 10">
    <name type="scientific">Lachnellula hyalina</name>
    <dbReference type="NCBI Taxonomy" id="1316788"/>
    <lineage>
        <taxon>Eukaryota</taxon>
        <taxon>Fungi</taxon>
        <taxon>Dikarya</taxon>
        <taxon>Ascomycota</taxon>
        <taxon>Pezizomycotina</taxon>
        <taxon>Leotiomycetes</taxon>
        <taxon>Helotiales</taxon>
        <taxon>Lachnaceae</taxon>
        <taxon>Lachnellula</taxon>
    </lineage>
</organism>
<dbReference type="GO" id="GO:0000155">
    <property type="term" value="F:phosphorelay sensor kinase activity"/>
    <property type="evidence" value="ECO:0007669"/>
    <property type="project" value="InterPro"/>
</dbReference>
<dbReference type="GeneID" id="41985790"/>
<dbReference type="SMART" id="SM00387">
    <property type="entry name" value="HATPase_c"/>
    <property type="match status" value="1"/>
</dbReference>
<feature type="domain" description="Response regulatory" evidence="8">
    <location>
        <begin position="901"/>
        <end position="1032"/>
    </location>
</feature>
<comment type="catalytic activity">
    <reaction evidence="1">
        <text>ATP + protein L-histidine = ADP + protein N-phospho-L-histidine.</text>
        <dbReference type="EC" id="2.7.13.3"/>
    </reaction>
</comment>
<dbReference type="EC" id="2.7.13.3" evidence="2"/>
<dbReference type="Pfam" id="PF02518">
    <property type="entry name" value="HATPase_c"/>
    <property type="match status" value="1"/>
</dbReference>
<dbReference type="CDD" id="cd00082">
    <property type="entry name" value="HisKA"/>
    <property type="match status" value="1"/>
</dbReference>
<dbReference type="InterPro" id="IPR005467">
    <property type="entry name" value="His_kinase_dom"/>
</dbReference>
<name>A0A8H8R1T7_9HELO</name>
<dbReference type="CDD" id="cd17546">
    <property type="entry name" value="REC_hyHK_CKI1_RcsC-like"/>
    <property type="match status" value="1"/>
</dbReference>
<comment type="caution">
    <text evidence="9">The sequence shown here is derived from an EMBL/GenBank/DDBJ whole genome shotgun (WGS) entry which is preliminary data.</text>
</comment>
<dbReference type="GO" id="GO:0009927">
    <property type="term" value="F:histidine phosphotransfer kinase activity"/>
    <property type="evidence" value="ECO:0007669"/>
    <property type="project" value="TreeGrafter"/>
</dbReference>
<dbReference type="AlphaFoldDB" id="A0A8H8R1T7"/>
<dbReference type="RefSeq" id="XP_031005294.1">
    <property type="nucleotide sequence ID" value="XM_031150536.1"/>
</dbReference>
<dbReference type="PROSITE" id="PS50109">
    <property type="entry name" value="HIS_KIN"/>
    <property type="match status" value="1"/>
</dbReference>
<dbReference type="Gene3D" id="3.30.565.10">
    <property type="entry name" value="Histidine kinase-like ATPase, C-terminal domain"/>
    <property type="match status" value="1"/>
</dbReference>
<dbReference type="InterPro" id="IPR004358">
    <property type="entry name" value="Sig_transdc_His_kin-like_C"/>
</dbReference>
<evidence type="ECO:0000313" key="9">
    <source>
        <dbReference type="EMBL" id="TVY26506.1"/>
    </source>
</evidence>
<dbReference type="Pfam" id="PF00072">
    <property type="entry name" value="Response_reg"/>
    <property type="match status" value="1"/>
</dbReference>
<dbReference type="SMART" id="SM00388">
    <property type="entry name" value="HisKA"/>
    <property type="match status" value="1"/>
</dbReference>
<feature type="domain" description="Histidine kinase" evidence="7">
    <location>
        <begin position="552"/>
        <end position="838"/>
    </location>
</feature>
<dbReference type="PROSITE" id="PS50110">
    <property type="entry name" value="RESPONSE_REGULATORY"/>
    <property type="match status" value="1"/>
</dbReference>
<dbReference type="PRINTS" id="PR00344">
    <property type="entry name" value="BCTRLSENSOR"/>
</dbReference>
<keyword evidence="3 6" id="KW-0597">Phosphoprotein</keyword>
<sequence length="1043" mass="117178">MDNHHSSKVEVEAARARRNNLSRKIFDWISKPHPQDITPFQKSILGVDWDKSPLGPISTWPIQLKQMVLLVVQDHAPALIFWGDENTVIYNEYFAPLIGNKHPALQGQDPYVGMPEIWDRFDGLLVTQRETGEALFERNDCLMLYRHGFLEETYFNWKSIPVIGPEGWVVGIYATVVEVTREVLSDRRKSTVRLLSRELSEASSIQEMWKGLITGIQSAVIDIPFALLYSCAPRKGSGESKSPQSILASEIQCSLEGCVGIASGHALAPETIELDHEDQSELGPWVRKALEERAPTLIPIPDTMQPIEWRGYGRPTQGVICPIIPANTESALAFLILALNPRRPFDEDYQNFIHLLTQQITMPQLSAMILREEVERRRNLARQEALDRERLHKELSDSETKFARFASRAPIGLAIQDTNGKVLSANDIWTNLTMLGIGSEQGAWETVLADGESELLSGVWAQMIHDKQPTTIQTRMITQWTAPDLDLDGNPQEGFTHILVALYPDQDERGEVSTVMSCITDISGLKWSENQLRKRMDQAIEMKTQQERFVDMTSHEMRNPLSALIGCADEITTSLKKYTSDLKKPSSIENSSANSNMGFQKPLHLLDDAMEAAEIIIYCAMHQKRIIDDILTLSRLDSKLLLVSPEPSQPIQLVRGALKMFQAEVKRADVRLDFVEQKTLQLLDINWTLLDPSRVLQVFINLMTNAIKFTRIEAQRHIKITIGASCIKPSVPNEFGVEYIRKNTDSQDQTGNPEWGDGEVIYFTIAVTDTGRGLTIEEKKRLFSLFQQASPKTHVQYGGSGLGLFISQQLAEMHGGEIGVASERGKGSTFQFYIKTRRTTPPLTGLPERSDVQLHVREDELREACGVKLPALLDEPQLSNLKIDVSLSPVPQASHPPSSFHVLVVEDNLVNQKVVSKQLRKAGHIVDVANHGEEALDFIRQTEYWEGSTGENGRLHVILMDLEMPVMDGLSCVKRIREHQAQGMINHHIPVLAVTANARKDQIMASMEAGMDDVMTKPYRMQDMLKQIGSLVAKQDRLDLAGK</sequence>
<dbReference type="InterPro" id="IPR011006">
    <property type="entry name" value="CheY-like_superfamily"/>
</dbReference>
<dbReference type="InterPro" id="IPR003661">
    <property type="entry name" value="HisK_dim/P_dom"/>
</dbReference>
<dbReference type="Pfam" id="PF00512">
    <property type="entry name" value="HisKA"/>
    <property type="match status" value="1"/>
</dbReference>
<evidence type="ECO:0000256" key="5">
    <source>
        <dbReference type="ARBA" id="ARBA00022777"/>
    </source>
</evidence>
<dbReference type="Gene3D" id="1.10.287.130">
    <property type="match status" value="1"/>
</dbReference>
<dbReference type="EMBL" id="QGMH01000068">
    <property type="protein sequence ID" value="TVY26506.1"/>
    <property type="molecule type" value="Genomic_DNA"/>
</dbReference>
<evidence type="ECO:0000256" key="4">
    <source>
        <dbReference type="ARBA" id="ARBA00022679"/>
    </source>
</evidence>
<dbReference type="InterPro" id="IPR036097">
    <property type="entry name" value="HisK_dim/P_sf"/>
</dbReference>
<evidence type="ECO:0000256" key="6">
    <source>
        <dbReference type="PROSITE-ProRule" id="PRU00169"/>
    </source>
</evidence>
<dbReference type="InterPro" id="IPR035965">
    <property type="entry name" value="PAS-like_dom_sf"/>
</dbReference>
<dbReference type="SUPFAM" id="SSF55874">
    <property type="entry name" value="ATPase domain of HSP90 chaperone/DNA topoisomerase II/histidine kinase"/>
    <property type="match status" value="1"/>
</dbReference>
<evidence type="ECO:0000259" key="7">
    <source>
        <dbReference type="PROSITE" id="PS50109"/>
    </source>
</evidence>
<dbReference type="SUPFAM" id="SSF55785">
    <property type="entry name" value="PYP-like sensor domain (PAS domain)"/>
    <property type="match status" value="1"/>
</dbReference>
<evidence type="ECO:0000313" key="10">
    <source>
        <dbReference type="Proteomes" id="UP000431533"/>
    </source>
</evidence>
<evidence type="ECO:0000256" key="2">
    <source>
        <dbReference type="ARBA" id="ARBA00012438"/>
    </source>
</evidence>
<keyword evidence="10" id="KW-1185">Reference proteome</keyword>
<keyword evidence="5 9" id="KW-0418">Kinase</keyword>
<dbReference type="SUPFAM" id="SSF52172">
    <property type="entry name" value="CheY-like"/>
    <property type="match status" value="1"/>
</dbReference>
<keyword evidence="4" id="KW-0808">Transferase</keyword>
<dbReference type="Gene3D" id="3.30.450.20">
    <property type="entry name" value="PAS domain"/>
    <property type="match status" value="2"/>
</dbReference>
<evidence type="ECO:0000256" key="3">
    <source>
        <dbReference type="ARBA" id="ARBA00022553"/>
    </source>
</evidence>
<dbReference type="OrthoDB" id="60033at2759"/>
<dbReference type="GO" id="GO:0005886">
    <property type="term" value="C:plasma membrane"/>
    <property type="evidence" value="ECO:0007669"/>
    <property type="project" value="TreeGrafter"/>
</dbReference>
<protein>
    <recommendedName>
        <fullName evidence="2">histidine kinase</fullName>
        <ecNumber evidence="2">2.7.13.3</ecNumber>
    </recommendedName>
</protein>
<evidence type="ECO:0000256" key="1">
    <source>
        <dbReference type="ARBA" id="ARBA00000085"/>
    </source>
</evidence>